<feature type="region of interest" description="Disordered" evidence="3">
    <location>
        <begin position="199"/>
        <end position="225"/>
    </location>
</feature>
<dbReference type="PANTHER" id="PTHR43479">
    <property type="entry name" value="ACREF/ENVCD OPERON REPRESSOR-RELATED"/>
    <property type="match status" value="1"/>
</dbReference>
<protein>
    <submittedName>
        <fullName evidence="5">TetR family transcriptional regulator</fullName>
    </submittedName>
</protein>
<evidence type="ECO:0000256" key="2">
    <source>
        <dbReference type="PROSITE-ProRule" id="PRU00335"/>
    </source>
</evidence>
<dbReference type="Gene3D" id="1.10.357.10">
    <property type="entry name" value="Tetracycline Repressor, domain 2"/>
    <property type="match status" value="1"/>
</dbReference>
<organism evidence="5 6">
    <name type="scientific">Kitasatospora purpeofusca</name>
    <dbReference type="NCBI Taxonomy" id="67352"/>
    <lineage>
        <taxon>Bacteria</taxon>
        <taxon>Bacillati</taxon>
        <taxon>Actinomycetota</taxon>
        <taxon>Actinomycetes</taxon>
        <taxon>Kitasatosporales</taxon>
        <taxon>Streptomycetaceae</taxon>
        <taxon>Kitasatospora</taxon>
    </lineage>
</organism>
<dbReference type="Proteomes" id="UP001432222">
    <property type="component" value="Chromosome"/>
</dbReference>
<dbReference type="RefSeq" id="WP_328954748.1">
    <property type="nucleotide sequence ID" value="NZ_CP108110.1"/>
</dbReference>
<evidence type="ECO:0000313" key="5">
    <source>
        <dbReference type="EMBL" id="WUQ83812.1"/>
    </source>
</evidence>
<dbReference type="PROSITE" id="PS50977">
    <property type="entry name" value="HTH_TETR_2"/>
    <property type="match status" value="1"/>
</dbReference>
<evidence type="ECO:0000256" key="1">
    <source>
        <dbReference type="ARBA" id="ARBA00023125"/>
    </source>
</evidence>
<dbReference type="Gene3D" id="1.10.10.60">
    <property type="entry name" value="Homeodomain-like"/>
    <property type="match status" value="1"/>
</dbReference>
<evidence type="ECO:0000313" key="6">
    <source>
        <dbReference type="Proteomes" id="UP001432222"/>
    </source>
</evidence>
<name>A0ABZ1TXY9_9ACTN</name>
<proteinExistence type="predicted"/>
<keyword evidence="6" id="KW-1185">Reference proteome</keyword>
<dbReference type="InterPro" id="IPR001647">
    <property type="entry name" value="HTH_TetR"/>
</dbReference>
<dbReference type="InterPro" id="IPR009057">
    <property type="entry name" value="Homeodomain-like_sf"/>
</dbReference>
<feature type="region of interest" description="Disordered" evidence="3">
    <location>
        <begin position="1"/>
        <end position="21"/>
    </location>
</feature>
<keyword evidence="1 2" id="KW-0238">DNA-binding</keyword>
<gene>
    <name evidence="5" type="ORF">OHA16_13035</name>
</gene>
<feature type="DNA-binding region" description="H-T-H motif" evidence="2">
    <location>
        <begin position="43"/>
        <end position="62"/>
    </location>
</feature>
<feature type="domain" description="HTH tetR-type" evidence="4">
    <location>
        <begin position="20"/>
        <end position="80"/>
    </location>
</feature>
<accession>A0ABZ1TXY9</accession>
<evidence type="ECO:0000259" key="4">
    <source>
        <dbReference type="PROSITE" id="PS50977"/>
    </source>
</evidence>
<dbReference type="SUPFAM" id="SSF46689">
    <property type="entry name" value="Homeodomain-like"/>
    <property type="match status" value="1"/>
</dbReference>
<evidence type="ECO:0000256" key="3">
    <source>
        <dbReference type="SAM" id="MobiDB-lite"/>
    </source>
</evidence>
<dbReference type="PANTHER" id="PTHR43479:SF11">
    <property type="entry name" value="ACREF_ENVCD OPERON REPRESSOR-RELATED"/>
    <property type="match status" value="1"/>
</dbReference>
<sequence>MQGQGTDTAAEPGLRDRKRARTRQAIRTAGLDLFEEQGFESTTVDQICRHADVAHRTFFRYYECKEALLFGMDFGLAVLDAFAAAPPGLGIWEAFEHAGATTDGQLEEPAEHTVRRRALRRRFIGIRSVHDFALIMIDTFSQRAAAIAADRLGVDVAADLRPHALAALLAGMTRRHVVDGEEGRPLADWAVAFRQLLGPLAGPESEPGPDPESEPEAASASGPAG</sequence>
<dbReference type="EMBL" id="CP108110">
    <property type="protein sequence ID" value="WUQ83812.1"/>
    <property type="molecule type" value="Genomic_DNA"/>
</dbReference>
<feature type="compositionally biased region" description="Low complexity" evidence="3">
    <location>
        <begin position="216"/>
        <end position="225"/>
    </location>
</feature>
<dbReference type="Pfam" id="PF00440">
    <property type="entry name" value="TetR_N"/>
    <property type="match status" value="1"/>
</dbReference>
<reference evidence="5" key="1">
    <citation type="submission" date="2022-10" db="EMBL/GenBank/DDBJ databases">
        <title>The complete genomes of actinobacterial strains from the NBC collection.</title>
        <authorList>
            <person name="Joergensen T.S."/>
            <person name="Alvarez Arevalo M."/>
            <person name="Sterndorff E.B."/>
            <person name="Faurdal D."/>
            <person name="Vuksanovic O."/>
            <person name="Mourched A.-S."/>
            <person name="Charusanti P."/>
            <person name="Shaw S."/>
            <person name="Blin K."/>
            <person name="Weber T."/>
        </authorList>
    </citation>
    <scope>NUCLEOTIDE SEQUENCE</scope>
    <source>
        <strain evidence="5">NBC_00222</strain>
    </source>
</reference>
<dbReference type="InterPro" id="IPR050624">
    <property type="entry name" value="HTH-type_Tx_Regulator"/>
</dbReference>